<organism evidence="10">
    <name type="scientific">Dendrochiton gothicus</name>
    <dbReference type="NCBI Taxonomy" id="1503214"/>
    <lineage>
        <taxon>Eukaryota</taxon>
        <taxon>Metazoa</taxon>
        <taxon>Spiralia</taxon>
        <taxon>Lophotrochozoa</taxon>
        <taxon>Mollusca</taxon>
        <taxon>Polyplacophora</taxon>
        <taxon>Neoloricata</taxon>
        <taxon>Chitonida</taxon>
        <taxon>Acanthochitonina</taxon>
        <taxon>Mopaliidae</taxon>
        <taxon>Dendrochiton</taxon>
    </lineage>
</organism>
<protein>
    <recommendedName>
        <fullName evidence="3 8">NADH-ubiquinone oxidoreductase chain 1</fullName>
        <ecNumber evidence="8">7.1.1.2</ecNumber>
    </recommendedName>
</protein>
<geneLocation type="mitochondrion" evidence="10"/>
<evidence type="ECO:0000256" key="6">
    <source>
        <dbReference type="ARBA" id="ARBA00023136"/>
    </source>
</evidence>
<proteinExistence type="inferred from homology"/>
<evidence type="ECO:0000256" key="3">
    <source>
        <dbReference type="ARBA" id="ARBA00021009"/>
    </source>
</evidence>
<evidence type="ECO:0000256" key="1">
    <source>
        <dbReference type="ARBA" id="ARBA00004141"/>
    </source>
</evidence>
<keyword evidence="5 9" id="KW-1133">Transmembrane helix</keyword>
<feature type="transmembrane region" description="Helical" evidence="9">
    <location>
        <begin position="222"/>
        <end position="245"/>
    </location>
</feature>
<comment type="catalytic activity">
    <reaction evidence="8">
        <text>a ubiquinone + NADH + 5 H(+)(in) = a ubiquinol + NAD(+) + 4 H(+)(out)</text>
        <dbReference type="Rhea" id="RHEA:29091"/>
        <dbReference type="Rhea" id="RHEA-COMP:9565"/>
        <dbReference type="Rhea" id="RHEA-COMP:9566"/>
        <dbReference type="ChEBI" id="CHEBI:15378"/>
        <dbReference type="ChEBI" id="CHEBI:16389"/>
        <dbReference type="ChEBI" id="CHEBI:17976"/>
        <dbReference type="ChEBI" id="CHEBI:57540"/>
        <dbReference type="ChEBI" id="CHEBI:57945"/>
        <dbReference type="EC" id="7.1.1.2"/>
    </reaction>
</comment>
<dbReference type="GO" id="GO:0008137">
    <property type="term" value="F:NADH dehydrogenase (ubiquinone) activity"/>
    <property type="evidence" value="ECO:0007669"/>
    <property type="project" value="UniProtKB-EC"/>
</dbReference>
<dbReference type="PROSITE" id="PS00668">
    <property type="entry name" value="COMPLEX1_ND1_2"/>
    <property type="match status" value="1"/>
</dbReference>
<feature type="transmembrane region" description="Helical" evidence="9">
    <location>
        <begin position="283"/>
        <end position="304"/>
    </location>
</feature>
<name>A0A6H1PGE1_9MOLL</name>
<feature type="transmembrane region" description="Helical" evidence="9">
    <location>
        <begin position="71"/>
        <end position="91"/>
    </location>
</feature>
<evidence type="ECO:0000256" key="8">
    <source>
        <dbReference type="RuleBase" id="RU000473"/>
    </source>
</evidence>
<evidence type="ECO:0000256" key="9">
    <source>
        <dbReference type="SAM" id="Phobius"/>
    </source>
</evidence>
<keyword evidence="8" id="KW-0830">Ubiquinone</keyword>
<reference evidence="10" key="1">
    <citation type="journal article" date="2020" name="BMC Evol. Biol.">
        <title>A mitogenomic phylogeny of chitons (Mollusca: Polyplacophora).</title>
        <authorList>
            <person name="Irisarri I."/>
            <person name="Uribe J.E."/>
            <person name="Eernisse D.J."/>
            <person name="Zardoya R."/>
        </authorList>
    </citation>
    <scope>NUCLEOTIDE SEQUENCE</scope>
</reference>
<dbReference type="RefSeq" id="YP_009773412.1">
    <property type="nucleotide sequence ID" value="NC_047424.1"/>
</dbReference>
<dbReference type="CTD" id="4535"/>
<gene>
    <name evidence="10" type="primary">ND1</name>
</gene>
<feature type="transmembrane region" description="Helical" evidence="9">
    <location>
        <begin position="6"/>
        <end position="25"/>
    </location>
</feature>
<dbReference type="GO" id="GO:0003954">
    <property type="term" value="F:NADH dehydrogenase activity"/>
    <property type="evidence" value="ECO:0007669"/>
    <property type="project" value="TreeGrafter"/>
</dbReference>
<feature type="transmembrane region" description="Helical" evidence="9">
    <location>
        <begin position="129"/>
        <end position="152"/>
    </location>
</feature>
<keyword evidence="8 10" id="KW-0496">Mitochondrion</keyword>
<evidence type="ECO:0000256" key="7">
    <source>
        <dbReference type="RuleBase" id="RU000471"/>
    </source>
</evidence>
<evidence type="ECO:0000256" key="5">
    <source>
        <dbReference type="ARBA" id="ARBA00022989"/>
    </source>
</evidence>
<dbReference type="GeneID" id="54615037"/>
<dbReference type="GO" id="GO:0009060">
    <property type="term" value="P:aerobic respiration"/>
    <property type="evidence" value="ECO:0007669"/>
    <property type="project" value="TreeGrafter"/>
</dbReference>
<dbReference type="EMBL" id="MN864059">
    <property type="protein sequence ID" value="QIZ12628.1"/>
    <property type="molecule type" value="Genomic_DNA"/>
</dbReference>
<evidence type="ECO:0000256" key="2">
    <source>
        <dbReference type="ARBA" id="ARBA00010535"/>
    </source>
</evidence>
<dbReference type="PANTHER" id="PTHR11432:SF3">
    <property type="entry name" value="NADH-UBIQUINONE OXIDOREDUCTASE CHAIN 1"/>
    <property type="match status" value="1"/>
</dbReference>
<dbReference type="PANTHER" id="PTHR11432">
    <property type="entry name" value="NADH DEHYDROGENASE SUBUNIT 1"/>
    <property type="match status" value="1"/>
</dbReference>
<evidence type="ECO:0000313" key="10">
    <source>
        <dbReference type="EMBL" id="QIZ12628.1"/>
    </source>
</evidence>
<dbReference type="AlphaFoldDB" id="A0A6H1PGE1"/>
<comment type="subcellular location">
    <subcellularLocation>
        <location evidence="1">Membrane</location>
        <topology evidence="1">Multi-pass membrane protein</topology>
    </subcellularLocation>
    <subcellularLocation>
        <location evidence="7">Mitochondrion inner membrane</location>
        <topology evidence="7">Multi-pass membrane protein</topology>
    </subcellularLocation>
</comment>
<accession>A0A6H1PGE1</accession>
<dbReference type="InterPro" id="IPR018086">
    <property type="entry name" value="NADH_UbQ_OxRdtase_su1_CS"/>
</dbReference>
<dbReference type="PROSITE" id="PS00667">
    <property type="entry name" value="COMPLEX1_ND1_1"/>
    <property type="match status" value="1"/>
</dbReference>
<dbReference type="HAMAP" id="MF_01350">
    <property type="entry name" value="NDH1_NuoH"/>
    <property type="match status" value="1"/>
</dbReference>
<keyword evidence="6 9" id="KW-0472">Membrane</keyword>
<dbReference type="Pfam" id="PF00146">
    <property type="entry name" value="NADHdh"/>
    <property type="match status" value="1"/>
</dbReference>
<sequence length="316" mass="36081">MFLSFSWMVISYICVLLAVAFFTLLERKGLGYIQFRKGPNKVGLFGLVQPIADALKLFLKEENNLYNSNKIPYYSAPILSLILSLCLWSLYWSDFSLWYFKLGVLFFLCVSALNVYGTMTAGWASNSKYSLLGALRAVAQTISYEVTLFLVLLSGISLSTTLSFTKISAQQIMYWNFILMAPLAFMWLTISIAETNRAPFDFAEGESELVSGFNVEYGSGSFALLFLAEYASILFMSMVTVILFIGMGDTWIMTNFLFWVKVTFIAFMFIWVRGSFPRLRYDLLMKLTWLSFLPVSLLILIWNLSMKFMFTLSLIS</sequence>
<feature type="transmembrane region" description="Helical" evidence="9">
    <location>
        <begin position="97"/>
        <end position="117"/>
    </location>
</feature>
<comment type="similarity">
    <text evidence="2 7">Belongs to the complex I subunit 1 family.</text>
</comment>
<keyword evidence="7" id="KW-0520">NAD</keyword>
<dbReference type="GO" id="GO:0005743">
    <property type="term" value="C:mitochondrial inner membrane"/>
    <property type="evidence" value="ECO:0007669"/>
    <property type="project" value="UniProtKB-SubCell"/>
</dbReference>
<feature type="transmembrane region" description="Helical" evidence="9">
    <location>
        <begin position="251"/>
        <end position="271"/>
    </location>
</feature>
<keyword evidence="4 7" id="KW-0812">Transmembrane</keyword>
<feature type="transmembrane region" description="Helical" evidence="9">
    <location>
        <begin position="172"/>
        <end position="190"/>
    </location>
</feature>
<dbReference type="InterPro" id="IPR001694">
    <property type="entry name" value="NADH_UbQ_OxRdtase_su1/FPO"/>
</dbReference>
<evidence type="ECO:0000256" key="4">
    <source>
        <dbReference type="ARBA" id="ARBA00022692"/>
    </source>
</evidence>
<dbReference type="EC" id="7.1.1.2" evidence="8"/>